<reference evidence="1 2" key="1">
    <citation type="journal article" date="2013" name="Nature">
        <title>The genomes of four tapeworm species reveal adaptations to parasitism.</title>
        <authorList>
            <person name="Tsai I.J."/>
            <person name="Zarowiecki M."/>
            <person name="Holroyd N."/>
            <person name="Garciarrubio A."/>
            <person name="Sanchez-Flores A."/>
            <person name="Brooks K.L."/>
            <person name="Tracey A."/>
            <person name="Bobes R.J."/>
            <person name="Fragoso G."/>
            <person name="Sciutto E."/>
            <person name="Aslett M."/>
            <person name="Beasley H."/>
            <person name="Bennett H.M."/>
            <person name="Cai J."/>
            <person name="Camicia F."/>
            <person name="Clark R."/>
            <person name="Cucher M."/>
            <person name="De Silva N."/>
            <person name="Day T.A."/>
            <person name="Deplazes P."/>
            <person name="Estrada K."/>
            <person name="Fernandez C."/>
            <person name="Holland P.W."/>
            <person name="Hou J."/>
            <person name="Hu S."/>
            <person name="Huckvale T."/>
            <person name="Hung S.S."/>
            <person name="Kamenetzky L."/>
            <person name="Keane J.A."/>
            <person name="Kiss F."/>
            <person name="Koziol U."/>
            <person name="Lambert O."/>
            <person name="Liu K."/>
            <person name="Luo X."/>
            <person name="Luo Y."/>
            <person name="Macchiaroli N."/>
            <person name="Nichol S."/>
            <person name="Paps J."/>
            <person name="Parkinson J."/>
            <person name="Pouchkina-Stantcheva N."/>
            <person name="Riddiford N."/>
            <person name="Rosenzvit M."/>
            <person name="Salinas G."/>
            <person name="Wasmuth J.D."/>
            <person name="Zamanian M."/>
            <person name="Zheng Y."/>
            <person name="Cai X."/>
            <person name="Soberon X."/>
            <person name="Olson P.D."/>
            <person name="Laclette J.P."/>
            <person name="Brehm K."/>
            <person name="Berriman M."/>
            <person name="Garciarrubio A."/>
            <person name="Bobes R.J."/>
            <person name="Fragoso G."/>
            <person name="Sanchez-Flores A."/>
            <person name="Estrada K."/>
            <person name="Cevallos M.A."/>
            <person name="Morett E."/>
            <person name="Gonzalez V."/>
            <person name="Portillo T."/>
            <person name="Ochoa-Leyva A."/>
            <person name="Jose M.V."/>
            <person name="Sciutto E."/>
            <person name="Landa A."/>
            <person name="Jimenez L."/>
            <person name="Valdes V."/>
            <person name="Carrero J.C."/>
            <person name="Larralde C."/>
            <person name="Morales-Montor J."/>
            <person name="Limon-Lason J."/>
            <person name="Soberon X."/>
            <person name="Laclette J.P."/>
        </authorList>
    </citation>
    <scope>NUCLEOTIDE SEQUENCE [LARGE SCALE GENOMIC DNA]</scope>
</reference>
<dbReference type="AlphaFoldDB" id="A0A068WG72"/>
<dbReference type="Gene3D" id="2.60.40.640">
    <property type="match status" value="1"/>
</dbReference>
<dbReference type="Proteomes" id="UP000492820">
    <property type="component" value="Unassembled WGS sequence"/>
</dbReference>
<proteinExistence type="predicted"/>
<name>A0A068WG72_ECHGR</name>
<dbReference type="WBParaSite" id="EgrG_001018600">
    <property type="protein sequence ID" value="EgrG_001018600"/>
    <property type="gene ID" value="EgrG_001018600"/>
</dbReference>
<evidence type="ECO:0000313" key="3">
    <source>
        <dbReference type="WBParaSite" id="EgrG_001018600"/>
    </source>
</evidence>
<evidence type="ECO:0000313" key="2">
    <source>
        <dbReference type="Proteomes" id="UP000492820"/>
    </source>
</evidence>
<reference evidence="1" key="2">
    <citation type="submission" date="2014-06" db="EMBL/GenBank/DDBJ databases">
        <authorList>
            <person name="Aslett M."/>
        </authorList>
    </citation>
    <scope>NUCLEOTIDE SEQUENCE</scope>
</reference>
<reference evidence="3" key="3">
    <citation type="submission" date="2020-10" db="UniProtKB">
        <authorList>
            <consortium name="WormBaseParasite"/>
        </authorList>
    </citation>
    <scope>IDENTIFICATION</scope>
</reference>
<organism evidence="1">
    <name type="scientific">Echinococcus granulosus</name>
    <name type="common">Hydatid tapeworm</name>
    <dbReference type="NCBI Taxonomy" id="6210"/>
    <lineage>
        <taxon>Eukaryota</taxon>
        <taxon>Metazoa</taxon>
        <taxon>Spiralia</taxon>
        <taxon>Lophotrochozoa</taxon>
        <taxon>Platyhelminthes</taxon>
        <taxon>Cestoda</taxon>
        <taxon>Eucestoda</taxon>
        <taxon>Cyclophyllidea</taxon>
        <taxon>Taeniidae</taxon>
        <taxon>Echinococcus</taxon>
        <taxon>Echinococcus granulosus group</taxon>
    </lineage>
</organism>
<dbReference type="EMBL" id="LK028577">
    <property type="protein sequence ID" value="CDS17434.1"/>
    <property type="molecule type" value="Genomic_DNA"/>
</dbReference>
<dbReference type="InterPro" id="IPR014752">
    <property type="entry name" value="Arrestin-like_C"/>
</dbReference>
<evidence type="ECO:0000313" key="1">
    <source>
        <dbReference type="EMBL" id="CDS17434.1"/>
    </source>
</evidence>
<accession>A0A068WG72</accession>
<gene>
    <name evidence="3" type="primary">EGR_00739</name>
    <name evidence="1" type="ORF">EgrG_001018600</name>
</gene>
<protein>
    <submittedName>
        <fullName evidence="1 3">Expressed conserved protein</fullName>
    </submittedName>
</protein>
<dbReference type="OrthoDB" id="6251420at2759"/>
<sequence length="556" mass="62092">MVDRHFNSGDDWYQGGYRSTGGTRLREAPQLSGPRNYFDDSDSYYGYSSVGQPYSTSNGNVAYYDSADWYRPRNPTYSAGYNSGVKGSFYTGDMPYGNYPSQPPHIRWYNQGQPVERPGSRGETKKFQPFACQPLDELPNSPMESTVTDLGNANKCFDQVTFKIFNKTVIPGYILHGIVYFDVAEDARINKITLNGQCNVRKEISGRHGSDTEVQVNSFKKEIVAPTGGKNKRQPGQYEAITEVWDGDDLMESLQLPDDYFNEDCLEWPFSGPITLPKGTHAIPFAVRIPAEVNPTITYTRKGEHRHKAIVTHSTSVSVQVDAQPASGGALLTALSDKVPLQVISCGGLPPVVNGMYAPGCVQLVKLGYKNASALIILEKKHMLPKDTIRITIYTDNKNALHGAYAELIASTNLPEIGLSDSSDVIMEKKAPGIELLDRCSKQRMKYKFNRAFVSKIGNTFPAGDTNNTPSGRLRPSMDDKRLMPEASRQAVCMLELKVPEDTESSIEAGEYRIRHHVRVHLDVRHQRKPESQAQLITVANQLRHNYTVKYIKFLN</sequence>